<dbReference type="Proteomes" id="UP001177023">
    <property type="component" value="Unassembled WGS sequence"/>
</dbReference>
<proteinExistence type="inferred from homology"/>
<dbReference type="InterPro" id="IPR036188">
    <property type="entry name" value="FAD/NAD-bd_sf"/>
</dbReference>
<dbReference type="PRINTS" id="PR00891">
    <property type="entry name" value="RABGDIREP"/>
</dbReference>
<dbReference type="GO" id="GO:0016192">
    <property type="term" value="P:vesicle-mediated transport"/>
    <property type="evidence" value="ECO:0007669"/>
    <property type="project" value="TreeGrafter"/>
</dbReference>
<dbReference type="GO" id="GO:0005634">
    <property type="term" value="C:nucleus"/>
    <property type="evidence" value="ECO:0007669"/>
    <property type="project" value="TreeGrafter"/>
</dbReference>
<sequence length="503" mass="55685">MASTEALPTHFDVIILGTGLPEMIMAAACAQAGKTVLHLDRRNYYGGDWASFSLHTARSEWFDALTRQGTPPLPDGITLEEGEQAVMLGCECAVRDFSDGGTILEECGPSAANILDDAHEKYRKIRRVQFDLMPKVLTARDAMVKALLSSGVSKYLEFKPIRKVLFEPEPETMAFEPIPLTKNQISSTDRLKSLIDRRRFMKFLEFCTGWNATQDPALLEEYCNRPLGDFLTKKYSMGAETQALIHGMIALMAPQPTTLQGLTAICLIMDSVGVYCPSPFLFPEYGCGELPQAFARNAAVFGAIYKVGYPIDHCVIKEGRLTAVLIEEGKISCDVIFSAPEYVPKEWSGSRDEVDEKRIYRSIVISNEGGNELVDKEADVALTSFGDQGASRLMQMGHRMTAPGYFVTHLIADDEESIRKAESRLFPDEPTPLPYGLRFSLPPSTDFEPGPSTPSNFHVLPGIDRNLDYIQVLEKVRHSFSSVFPGVDFLPTTAASARPEDPE</sequence>
<dbReference type="PANTHER" id="PTHR11787">
    <property type="entry name" value="RAB GDP-DISSOCIATION INHIBITOR"/>
    <property type="match status" value="1"/>
</dbReference>
<dbReference type="Gene3D" id="1.10.405.10">
    <property type="entry name" value="Guanine Nucleotide Dissociation Inhibitor, domain 1"/>
    <property type="match status" value="1"/>
</dbReference>
<reference evidence="2" key="1">
    <citation type="submission" date="2023-06" db="EMBL/GenBank/DDBJ databases">
        <authorList>
            <person name="Delattre M."/>
        </authorList>
    </citation>
    <scope>NUCLEOTIDE SEQUENCE</scope>
    <source>
        <strain evidence="2">AF72</strain>
    </source>
</reference>
<comment type="caution">
    <text evidence="2">The sequence shown here is derived from an EMBL/GenBank/DDBJ whole genome shotgun (WGS) entry which is preliminary data.</text>
</comment>
<evidence type="ECO:0000313" key="2">
    <source>
        <dbReference type="EMBL" id="CAJ0586106.1"/>
    </source>
</evidence>
<dbReference type="SUPFAM" id="SSF51905">
    <property type="entry name" value="FAD/NAD(P)-binding domain"/>
    <property type="match status" value="1"/>
</dbReference>
<feature type="non-terminal residue" evidence="2">
    <location>
        <position position="1"/>
    </location>
</feature>
<dbReference type="Gene3D" id="3.50.50.60">
    <property type="entry name" value="FAD/NAD(P)-binding domain"/>
    <property type="match status" value="1"/>
</dbReference>
<protein>
    <recommendedName>
        <fullName evidence="4">Rab proteins geranylgeranyltransferase component A</fullName>
    </recommendedName>
</protein>
<evidence type="ECO:0000256" key="1">
    <source>
        <dbReference type="ARBA" id="ARBA00005593"/>
    </source>
</evidence>
<dbReference type="GO" id="GO:0007264">
    <property type="term" value="P:small GTPase-mediated signal transduction"/>
    <property type="evidence" value="ECO:0007669"/>
    <property type="project" value="InterPro"/>
</dbReference>
<evidence type="ECO:0008006" key="4">
    <source>
        <dbReference type="Google" id="ProtNLM"/>
    </source>
</evidence>
<dbReference type="GO" id="GO:0005092">
    <property type="term" value="F:GDP-dissociation inhibitor activity"/>
    <property type="evidence" value="ECO:0007669"/>
    <property type="project" value="InterPro"/>
</dbReference>
<dbReference type="Gene3D" id="3.30.519.10">
    <property type="entry name" value="Guanine Nucleotide Dissociation Inhibitor, domain 2"/>
    <property type="match status" value="1"/>
</dbReference>
<organism evidence="2 3">
    <name type="scientific">Mesorhabditis spiculigera</name>
    <dbReference type="NCBI Taxonomy" id="96644"/>
    <lineage>
        <taxon>Eukaryota</taxon>
        <taxon>Metazoa</taxon>
        <taxon>Ecdysozoa</taxon>
        <taxon>Nematoda</taxon>
        <taxon>Chromadorea</taxon>
        <taxon>Rhabditida</taxon>
        <taxon>Rhabditina</taxon>
        <taxon>Rhabditomorpha</taxon>
        <taxon>Rhabditoidea</taxon>
        <taxon>Rhabditidae</taxon>
        <taxon>Mesorhabditinae</taxon>
        <taxon>Mesorhabditis</taxon>
    </lineage>
</organism>
<dbReference type="PANTHER" id="PTHR11787:SF4">
    <property type="entry name" value="CHM, RAB ESCORT PROTEIN 1"/>
    <property type="match status" value="1"/>
</dbReference>
<evidence type="ECO:0000313" key="3">
    <source>
        <dbReference type="Proteomes" id="UP001177023"/>
    </source>
</evidence>
<dbReference type="GO" id="GO:0005968">
    <property type="term" value="C:Rab-protein geranylgeranyltransferase complex"/>
    <property type="evidence" value="ECO:0007669"/>
    <property type="project" value="TreeGrafter"/>
</dbReference>
<dbReference type="GO" id="GO:0005829">
    <property type="term" value="C:cytosol"/>
    <property type="evidence" value="ECO:0007669"/>
    <property type="project" value="TreeGrafter"/>
</dbReference>
<dbReference type="AlphaFoldDB" id="A0AA36DGH5"/>
<accession>A0AA36DGH5</accession>
<name>A0AA36DGH5_9BILA</name>
<gene>
    <name evidence="2" type="ORF">MSPICULIGERA_LOCUS24114</name>
</gene>
<dbReference type="Pfam" id="PF00996">
    <property type="entry name" value="GDI"/>
    <property type="match status" value="2"/>
</dbReference>
<dbReference type="EMBL" id="CATQJA010002707">
    <property type="protein sequence ID" value="CAJ0586106.1"/>
    <property type="molecule type" value="Genomic_DNA"/>
</dbReference>
<comment type="similarity">
    <text evidence="1">Belongs to the Rab GDI family.</text>
</comment>
<keyword evidence="3" id="KW-1185">Reference proteome</keyword>
<dbReference type="InterPro" id="IPR018203">
    <property type="entry name" value="GDP_dissociation_inhibitor"/>
</dbReference>